<sequence>MTRRKIMELEKVSLVVQKIATPVRIQTAGMRMRWTTVTLRSRNKRKKLTQAMRNQIRIRKTGFRRNHLQQTTPKLQM</sequence>
<name>A0A022RX51_ERYGU</name>
<protein>
    <submittedName>
        <fullName evidence="1">Uncharacterized protein</fullName>
    </submittedName>
</protein>
<keyword evidence="2" id="KW-1185">Reference proteome</keyword>
<dbReference type="EMBL" id="KI630214">
    <property type="protein sequence ID" value="EYU44536.1"/>
    <property type="molecule type" value="Genomic_DNA"/>
</dbReference>
<dbReference type="AlphaFoldDB" id="A0A022RX51"/>
<gene>
    <name evidence="1" type="ORF">MIMGU_mgv11b024075mg</name>
</gene>
<proteinExistence type="predicted"/>
<evidence type="ECO:0000313" key="1">
    <source>
        <dbReference type="EMBL" id="EYU44536.1"/>
    </source>
</evidence>
<evidence type="ECO:0000313" key="2">
    <source>
        <dbReference type="Proteomes" id="UP000030748"/>
    </source>
</evidence>
<accession>A0A022RX51</accession>
<organism evidence="1 2">
    <name type="scientific">Erythranthe guttata</name>
    <name type="common">Yellow monkey flower</name>
    <name type="synonym">Mimulus guttatus</name>
    <dbReference type="NCBI Taxonomy" id="4155"/>
    <lineage>
        <taxon>Eukaryota</taxon>
        <taxon>Viridiplantae</taxon>
        <taxon>Streptophyta</taxon>
        <taxon>Embryophyta</taxon>
        <taxon>Tracheophyta</taxon>
        <taxon>Spermatophyta</taxon>
        <taxon>Magnoliopsida</taxon>
        <taxon>eudicotyledons</taxon>
        <taxon>Gunneridae</taxon>
        <taxon>Pentapetalae</taxon>
        <taxon>asterids</taxon>
        <taxon>lamiids</taxon>
        <taxon>Lamiales</taxon>
        <taxon>Phrymaceae</taxon>
        <taxon>Erythranthe</taxon>
    </lineage>
</organism>
<reference evidence="1 2" key="1">
    <citation type="journal article" date="2013" name="Proc. Natl. Acad. Sci. U.S.A.">
        <title>Fine-scale variation in meiotic recombination in Mimulus inferred from population shotgun sequencing.</title>
        <authorList>
            <person name="Hellsten U."/>
            <person name="Wright K.M."/>
            <person name="Jenkins J."/>
            <person name="Shu S."/>
            <person name="Yuan Y."/>
            <person name="Wessler S.R."/>
            <person name="Schmutz J."/>
            <person name="Willis J.H."/>
            <person name="Rokhsar D.S."/>
        </authorList>
    </citation>
    <scope>NUCLEOTIDE SEQUENCE [LARGE SCALE GENOMIC DNA]</scope>
    <source>
        <strain evidence="2">cv. DUN x IM62</strain>
    </source>
</reference>
<dbReference type="Proteomes" id="UP000030748">
    <property type="component" value="Unassembled WGS sequence"/>
</dbReference>